<gene>
    <name evidence="3" type="ORF">BGT96224_901</name>
    <name evidence="4" type="ORF">BGT96224V2_LOCUS5709</name>
</gene>
<dbReference type="GO" id="GO:0004140">
    <property type="term" value="F:dephospho-CoA kinase activity"/>
    <property type="evidence" value="ECO:0007669"/>
    <property type="project" value="TreeGrafter"/>
</dbReference>
<dbReference type="HOGENOM" id="CLU_035272_3_1_1"/>
<dbReference type="Proteomes" id="UP000053110">
    <property type="component" value="Unassembled WGS sequence"/>
</dbReference>
<feature type="region of interest" description="Disordered" evidence="1">
    <location>
        <begin position="368"/>
        <end position="406"/>
    </location>
</feature>
<accession>A0A061HEC1</accession>
<dbReference type="SUPFAM" id="SSF52374">
    <property type="entry name" value="Nucleotidylyl transferase"/>
    <property type="match status" value="1"/>
</dbReference>
<dbReference type="OrthoDB" id="330671at2759"/>
<dbReference type="InterPro" id="IPR014729">
    <property type="entry name" value="Rossmann-like_a/b/a_fold"/>
</dbReference>
<proteinExistence type="predicted"/>
<reference evidence="5" key="1">
    <citation type="journal article" date="2013" name="Nat. Genet.">
        <title>The wheat powdery mildew genome shows the unique evolution of an obligate biotroph.</title>
        <authorList>
            <person name="Wicker T."/>
            <person name="Oberhaensli S."/>
            <person name="Parlange F."/>
            <person name="Buchmann J.P."/>
            <person name="Shatalina M."/>
            <person name="Roffler S."/>
            <person name="Ben-David R."/>
            <person name="Dolezel J."/>
            <person name="Simkova H."/>
            <person name="Schulze-Lefert P."/>
            <person name="Spanu P.D."/>
            <person name="Bruggmann R."/>
            <person name="Amselem J."/>
            <person name="Quesneville H."/>
            <person name="Ver Loren van Themaat E."/>
            <person name="Paape T."/>
            <person name="Shimizu K.K."/>
            <person name="Keller B."/>
        </authorList>
    </citation>
    <scope>NUCLEOTIDE SEQUENCE [LARGE SCALE GENOMIC DNA]</scope>
    <source>
        <strain evidence="5">96224</strain>
    </source>
</reference>
<dbReference type="AlphaFoldDB" id="A0A061HEC1"/>
<evidence type="ECO:0000256" key="2">
    <source>
        <dbReference type="SAM" id="SignalP"/>
    </source>
</evidence>
<feature type="chain" id="PRO_5044539044" evidence="2">
    <location>
        <begin position="17"/>
        <end position="406"/>
    </location>
</feature>
<evidence type="ECO:0000256" key="1">
    <source>
        <dbReference type="SAM" id="MobiDB-lite"/>
    </source>
</evidence>
<dbReference type="EMBL" id="KE375135">
    <property type="protein sequence ID" value="EPQ63053.1"/>
    <property type="molecule type" value="Genomic_DNA"/>
</dbReference>
<organism evidence="4">
    <name type="scientific">Blumeria graminis f. sp. tritici 96224</name>
    <dbReference type="NCBI Taxonomy" id="1268274"/>
    <lineage>
        <taxon>Eukaryota</taxon>
        <taxon>Fungi</taxon>
        <taxon>Dikarya</taxon>
        <taxon>Ascomycota</taxon>
        <taxon>Pezizomycotina</taxon>
        <taxon>Leotiomycetes</taxon>
        <taxon>Erysiphales</taxon>
        <taxon>Erysiphaceae</taxon>
        <taxon>Blumeria</taxon>
    </lineage>
</organism>
<evidence type="ECO:0000313" key="3">
    <source>
        <dbReference type="EMBL" id="EPQ63053.1"/>
    </source>
</evidence>
<sequence>MSKSTSLLLLPATVTGLTVESLCIAYETAVTAAISSIKMYPFETELLVAIDWNLLHRPVCPSNTELFENAQKLVGCAYSLIHKVCVKLGVDGGPAEGNEMDFRIVLMNYSETSLHCHSKTLKWPLGPIFQLESLAATKYCWNSIFSTEDQAGKALLEQYRHVESLIHASSQPEPRPSVIQEDTRHDSDANSQQLKKHASIAVGGSFDHLHIGHKYLLTATFLLLQLSDTSSCAKLTIGITGDDLLAKKSYSELIQSWEERYEGVLDFVLSLLPLSFTDRRNAIMAAQKTNTDPERRIVSISFHDKQLSIECVELRDSSGPVVTNESITALVLTRETRSGGIEIMRKRAEKGLQPLKIHEIDVLEAHEADNGPSTDEFAHKISSSSIRKRLAESSGLRSVNPAGSKP</sequence>
<reference evidence="3" key="2">
    <citation type="submission" date="2013-01" db="EMBL/GenBank/DDBJ databases">
        <title>The wheat powdery mildew genome reveals unique evolution of an obligate biotroph.</title>
        <authorList>
            <person name="Oberhaensli S."/>
            <person name="Wicker T."/>
            <person name="Keller B."/>
        </authorList>
    </citation>
    <scope>NUCLEOTIDE SEQUENCE</scope>
    <source>
        <strain evidence="3">96224</strain>
    </source>
</reference>
<dbReference type="EMBL" id="UIGY01000184">
    <property type="protein sequence ID" value="SUZ12551.1"/>
    <property type="molecule type" value="Genomic_DNA"/>
</dbReference>
<protein>
    <submittedName>
        <fullName evidence="4">Bgt-901</fullName>
    </submittedName>
</protein>
<reference evidence="4" key="3">
    <citation type="submission" date="2018-07" db="EMBL/GenBank/DDBJ databases">
        <authorList>
            <person name="Quirk P.G."/>
            <person name="Krulwich T.A."/>
        </authorList>
    </citation>
    <scope>NUCLEOTIDE SEQUENCE</scope>
    <source>
        <strain evidence="4">96224</strain>
    </source>
</reference>
<dbReference type="Gene3D" id="3.40.50.620">
    <property type="entry name" value="HUPs"/>
    <property type="match status" value="1"/>
</dbReference>
<evidence type="ECO:0000313" key="4">
    <source>
        <dbReference type="EMBL" id="SUZ12551.1"/>
    </source>
</evidence>
<evidence type="ECO:0000313" key="5">
    <source>
        <dbReference type="Proteomes" id="UP000053110"/>
    </source>
</evidence>
<feature type="region of interest" description="Disordered" evidence="1">
    <location>
        <begin position="167"/>
        <end position="192"/>
    </location>
</feature>
<feature type="signal peptide" evidence="2">
    <location>
        <begin position="1"/>
        <end position="16"/>
    </location>
</feature>
<dbReference type="PANTHER" id="PTHR10695:SF46">
    <property type="entry name" value="BIFUNCTIONAL COENZYME A SYNTHASE-RELATED"/>
    <property type="match status" value="1"/>
</dbReference>
<keyword evidence="2" id="KW-0732">Signal</keyword>
<dbReference type="PANTHER" id="PTHR10695">
    <property type="entry name" value="DEPHOSPHO-COA KINASE-RELATED"/>
    <property type="match status" value="1"/>
</dbReference>
<name>A0A061HEC1_BLUGR</name>
<dbReference type="GO" id="GO:0015937">
    <property type="term" value="P:coenzyme A biosynthetic process"/>
    <property type="evidence" value="ECO:0007669"/>
    <property type="project" value="TreeGrafter"/>
</dbReference>